<accession>A0ABX2FKK1</accession>
<evidence type="ECO:0000313" key="3">
    <source>
        <dbReference type="Proteomes" id="UP000779507"/>
    </source>
</evidence>
<evidence type="ECO:0000256" key="1">
    <source>
        <dbReference type="SAM" id="MobiDB-lite"/>
    </source>
</evidence>
<feature type="region of interest" description="Disordered" evidence="1">
    <location>
        <begin position="40"/>
        <end position="59"/>
    </location>
</feature>
<dbReference type="RefSeq" id="WP_173808434.1">
    <property type="nucleotide sequence ID" value="NZ_JABSNP010000002.1"/>
</dbReference>
<gene>
    <name evidence="2" type="ORF">HNP98_000457</name>
</gene>
<proteinExistence type="predicted"/>
<protein>
    <submittedName>
        <fullName evidence="2">Transcriptional regulator</fullName>
    </submittedName>
</protein>
<evidence type="ECO:0000313" key="2">
    <source>
        <dbReference type="EMBL" id="NRT17650.1"/>
    </source>
</evidence>
<organism evidence="2 3">
    <name type="scientific">Hymenobacter caeli</name>
    <dbReference type="NCBI Taxonomy" id="2735894"/>
    <lineage>
        <taxon>Bacteria</taxon>
        <taxon>Pseudomonadati</taxon>
        <taxon>Bacteroidota</taxon>
        <taxon>Cytophagia</taxon>
        <taxon>Cytophagales</taxon>
        <taxon>Hymenobacteraceae</taxon>
        <taxon>Hymenobacter</taxon>
    </lineage>
</organism>
<comment type="caution">
    <text evidence="2">The sequence shown here is derived from an EMBL/GenBank/DDBJ whole genome shotgun (WGS) entry which is preliminary data.</text>
</comment>
<reference evidence="2 3" key="1">
    <citation type="submission" date="2020-05" db="EMBL/GenBank/DDBJ databases">
        <title>Genomic Encyclopedia of Type Strains, Phase IV (KMG-V): Genome sequencing to study the core and pangenomes of soil and plant-associated prokaryotes.</title>
        <authorList>
            <person name="Whitman W."/>
        </authorList>
    </citation>
    <scope>NUCLEOTIDE SEQUENCE [LARGE SCALE GENOMIC DNA]</scope>
    <source>
        <strain evidence="2 3">9A</strain>
    </source>
</reference>
<keyword evidence="3" id="KW-1185">Reference proteome</keyword>
<name>A0ABX2FKK1_9BACT</name>
<dbReference type="Proteomes" id="UP000779507">
    <property type="component" value="Unassembled WGS sequence"/>
</dbReference>
<dbReference type="EMBL" id="JABSNP010000002">
    <property type="protein sequence ID" value="NRT17650.1"/>
    <property type="molecule type" value="Genomic_DNA"/>
</dbReference>
<sequence>MTKETVKDTIDQLPDKFELEELIDRLIYIEKIEEGFAAAERGESKTHEEVKALVRSRRK</sequence>
<feature type="compositionally biased region" description="Basic and acidic residues" evidence="1">
    <location>
        <begin position="40"/>
        <end position="52"/>
    </location>
</feature>